<feature type="transmembrane region" description="Helical" evidence="1">
    <location>
        <begin position="20"/>
        <end position="41"/>
    </location>
</feature>
<keyword evidence="1" id="KW-0812">Transmembrane</keyword>
<sequence length="98" mass="11381">MCHSWTPTSINLIYFSHHNFAIIALSNLVFWLLQQLPVSIASGMLMRMSDRLGHTARCRSSYISIEESQNFQGAKIFEEIYKLLWELGDEEKIHGDTY</sequence>
<protein>
    <submittedName>
        <fullName evidence="2">Uncharacterized protein</fullName>
    </submittedName>
</protein>
<evidence type="ECO:0000256" key="1">
    <source>
        <dbReference type="SAM" id="Phobius"/>
    </source>
</evidence>
<organism evidence="2 3">
    <name type="scientific">Nezara viridula</name>
    <name type="common">Southern green stink bug</name>
    <name type="synonym">Cimex viridulus</name>
    <dbReference type="NCBI Taxonomy" id="85310"/>
    <lineage>
        <taxon>Eukaryota</taxon>
        <taxon>Metazoa</taxon>
        <taxon>Ecdysozoa</taxon>
        <taxon>Arthropoda</taxon>
        <taxon>Hexapoda</taxon>
        <taxon>Insecta</taxon>
        <taxon>Pterygota</taxon>
        <taxon>Neoptera</taxon>
        <taxon>Paraneoptera</taxon>
        <taxon>Hemiptera</taxon>
        <taxon>Heteroptera</taxon>
        <taxon>Panheteroptera</taxon>
        <taxon>Pentatomomorpha</taxon>
        <taxon>Pentatomoidea</taxon>
        <taxon>Pentatomidae</taxon>
        <taxon>Pentatominae</taxon>
        <taxon>Nezara</taxon>
    </lineage>
</organism>
<keyword evidence="3" id="KW-1185">Reference proteome</keyword>
<evidence type="ECO:0000313" key="2">
    <source>
        <dbReference type="EMBL" id="CAH1404042.1"/>
    </source>
</evidence>
<dbReference type="AlphaFoldDB" id="A0A9P0HLV4"/>
<keyword evidence="1" id="KW-1133">Transmembrane helix</keyword>
<accession>A0A9P0HLV4</accession>
<dbReference type="EMBL" id="OV725081">
    <property type="protein sequence ID" value="CAH1404042.1"/>
    <property type="molecule type" value="Genomic_DNA"/>
</dbReference>
<dbReference type="Proteomes" id="UP001152798">
    <property type="component" value="Chromosome 5"/>
</dbReference>
<keyword evidence="1" id="KW-0472">Membrane</keyword>
<reference evidence="2" key="1">
    <citation type="submission" date="2022-01" db="EMBL/GenBank/DDBJ databases">
        <authorList>
            <person name="King R."/>
        </authorList>
    </citation>
    <scope>NUCLEOTIDE SEQUENCE</scope>
</reference>
<name>A0A9P0HLV4_NEZVI</name>
<evidence type="ECO:0000313" key="3">
    <source>
        <dbReference type="Proteomes" id="UP001152798"/>
    </source>
</evidence>
<gene>
    <name evidence="2" type="ORF">NEZAVI_LOCUS12524</name>
</gene>
<proteinExistence type="predicted"/>